<feature type="transmembrane region" description="Helical" evidence="6">
    <location>
        <begin position="422"/>
        <end position="444"/>
    </location>
</feature>
<protein>
    <submittedName>
        <fullName evidence="8">Major facilitator superfamily domain-containing protein</fullName>
    </submittedName>
</protein>
<feature type="compositionally biased region" description="Basic and acidic residues" evidence="5">
    <location>
        <begin position="477"/>
        <end position="486"/>
    </location>
</feature>
<feature type="compositionally biased region" description="Basic and acidic residues" evidence="5">
    <location>
        <begin position="69"/>
        <end position="84"/>
    </location>
</feature>
<keyword evidence="2 6" id="KW-0812">Transmembrane</keyword>
<feature type="transmembrane region" description="Helical" evidence="6">
    <location>
        <begin position="217"/>
        <end position="237"/>
    </location>
</feature>
<evidence type="ECO:0000256" key="3">
    <source>
        <dbReference type="ARBA" id="ARBA00022989"/>
    </source>
</evidence>
<comment type="subcellular location">
    <subcellularLocation>
        <location evidence="1">Membrane</location>
        <topology evidence="1">Multi-pass membrane protein</topology>
    </subcellularLocation>
</comment>
<gene>
    <name evidence="8" type="ORF">BDW59DRAFT_13714</name>
</gene>
<name>A0ABR4ISM3_9EURO</name>
<dbReference type="PANTHER" id="PTHR23502">
    <property type="entry name" value="MAJOR FACILITATOR SUPERFAMILY"/>
    <property type="match status" value="1"/>
</dbReference>
<evidence type="ECO:0000256" key="6">
    <source>
        <dbReference type="SAM" id="Phobius"/>
    </source>
</evidence>
<feature type="transmembrane region" description="Helical" evidence="6">
    <location>
        <begin position="383"/>
        <end position="402"/>
    </location>
</feature>
<organism evidence="8 9">
    <name type="scientific">Aspergillus cavernicola</name>
    <dbReference type="NCBI Taxonomy" id="176166"/>
    <lineage>
        <taxon>Eukaryota</taxon>
        <taxon>Fungi</taxon>
        <taxon>Dikarya</taxon>
        <taxon>Ascomycota</taxon>
        <taxon>Pezizomycotina</taxon>
        <taxon>Eurotiomycetes</taxon>
        <taxon>Eurotiomycetidae</taxon>
        <taxon>Eurotiales</taxon>
        <taxon>Aspergillaceae</taxon>
        <taxon>Aspergillus</taxon>
        <taxon>Aspergillus subgen. Nidulantes</taxon>
    </lineage>
</organism>
<feature type="compositionally biased region" description="Polar residues" evidence="5">
    <location>
        <begin position="453"/>
        <end position="466"/>
    </location>
</feature>
<dbReference type="SUPFAM" id="SSF103473">
    <property type="entry name" value="MFS general substrate transporter"/>
    <property type="match status" value="1"/>
</dbReference>
<feature type="region of interest" description="Disordered" evidence="5">
    <location>
        <begin position="69"/>
        <end position="104"/>
    </location>
</feature>
<keyword evidence="4 6" id="KW-0472">Membrane</keyword>
<feature type="transmembrane region" description="Helical" evidence="6">
    <location>
        <begin position="555"/>
        <end position="577"/>
    </location>
</feature>
<evidence type="ECO:0000256" key="5">
    <source>
        <dbReference type="SAM" id="MobiDB-lite"/>
    </source>
</evidence>
<feature type="transmembrane region" description="Helical" evidence="6">
    <location>
        <begin position="522"/>
        <end position="543"/>
    </location>
</feature>
<dbReference type="Pfam" id="PF07690">
    <property type="entry name" value="MFS_1"/>
    <property type="match status" value="1"/>
</dbReference>
<evidence type="ECO:0000313" key="9">
    <source>
        <dbReference type="Proteomes" id="UP001610335"/>
    </source>
</evidence>
<evidence type="ECO:0000313" key="8">
    <source>
        <dbReference type="EMBL" id="KAL2830755.1"/>
    </source>
</evidence>
<evidence type="ECO:0000256" key="2">
    <source>
        <dbReference type="ARBA" id="ARBA00022692"/>
    </source>
</evidence>
<dbReference type="PANTHER" id="PTHR23502:SF47">
    <property type="entry name" value="MAJOR FACILITATOR SUPERFAMILY (MFS) PROFILE DOMAIN-CONTAINING PROTEIN-RELATED"/>
    <property type="match status" value="1"/>
</dbReference>
<feature type="transmembrane region" description="Helical" evidence="6">
    <location>
        <begin position="243"/>
        <end position="265"/>
    </location>
</feature>
<feature type="transmembrane region" description="Helical" evidence="6">
    <location>
        <begin position="307"/>
        <end position="326"/>
    </location>
</feature>
<dbReference type="CDD" id="cd17323">
    <property type="entry name" value="MFS_Tpo1_MDR_like"/>
    <property type="match status" value="1"/>
</dbReference>
<feature type="domain" description="Major facilitator superfamily (MFS) profile" evidence="7">
    <location>
        <begin position="152"/>
        <end position="608"/>
    </location>
</feature>
<dbReference type="InterPro" id="IPR020846">
    <property type="entry name" value="MFS_dom"/>
</dbReference>
<feature type="transmembrane region" description="Helical" evidence="6">
    <location>
        <begin position="277"/>
        <end position="295"/>
    </location>
</feature>
<comment type="caution">
    <text evidence="8">The sequence shown here is derived from an EMBL/GenBank/DDBJ whole genome shotgun (WGS) entry which is preliminary data.</text>
</comment>
<feature type="transmembrane region" description="Helical" evidence="6">
    <location>
        <begin position="583"/>
        <end position="604"/>
    </location>
</feature>
<feature type="transmembrane region" description="Helical" evidence="6">
    <location>
        <begin position="181"/>
        <end position="205"/>
    </location>
</feature>
<feature type="region of interest" description="Disordered" evidence="5">
    <location>
        <begin position="453"/>
        <end position="486"/>
    </location>
</feature>
<feature type="compositionally biased region" description="Low complexity" evidence="5">
    <location>
        <begin position="85"/>
        <end position="94"/>
    </location>
</feature>
<dbReference type="InterPro" id="IPR036259">
    <property type="entry name" value="MFS_trans_sf"/>
</dbReference>
<dbReference type="Gene3D" id="1.20.1250.20">
    <property type="entry name" value="MFS general substrate transporter like domains"/>
    <property type="match status" value="1"/>
</dbReference>
<feature type="transmembrane region" description="Helical" evidence="6">
    <location>
        <begin position="491"/>
        <end position="510"/>
    </location>
</feature>
<feature type="compositionally biased region" description="Basic and acidic residues" evidence="5">
    <location>
        <begin position="1"/>
        <end position="18"/>
    </location>
</feature>
<accession>A0ABR4ISM3</accession>
<feature type="transmembrane region" description="Helical" evidence="6">
    <location>
        <begin position="150"/>
        <end position="169"/>
    </location>
</feature>
<feature type="region of interest" description="Disordered" evidence="5">
    <location>
        <begin position="1"/>
        <end position="34"/>
    </location>
</feature>
<dbReference type="PROSITE" id="PS50850">
    <property type="entry name" value="MFS"/>
    <property type="match status" value="1"/>
</dbReference>
<sequence>MRDNNQERLGDSDNRRLSSQENPPGPLPPGTRISPLKWKINYSFQGSMIINQTSYLQYRRIGQSVRKQLADHPEWAPDARRHSNDTTSNNNENEIGQDKSSRVRPLSLPPGVVQKEIVDSNGVPASVFVVGWDHDNDPVNPHNYNMATRITATLIVSALGFAVGAASSIESGVLPQNSAAFGVSEVVASLATGIYLLGFAAGSLVSGPMSEILGRNAVYIGSLTVFMIFIMASGLAPNIGAQLAFRFLAGVFGCPPLTCAGGTIADLWNPLEKTLTFPLYAITSFGGPVLGPVIASYMGQGTLSWRWTNWIMLIMSGLVMAVILLFQPETYAPLLLKWKATHYRKITGDRRYRSEMDMEKVALFSRITTACARQFTLTIHEPIILFIALYMTVIYIVLFTFFDGYPFIFQEVYGVSQGMTNIIWIAMYVGIALASFWVPVVYVWTKREFAASTNPPMTETSSTSQGDPAENAASDDESTKKPHPTRPENRLWFAMLGAPFIPIGLFWMGWTDYKSISIWSPIVASAVFGFGTITVFISSYMYVIDSYDKYAASALGFMTVSRYCAAGGMTVAGIPFYSNMGVHYTLTILACISVVMTPMPYVFWKFGSVIRGRSKFAVNE</sequence>
<evidence type="ECO:0000256" key="4">
    <source>
        <dbReference type="ARBA" id="ARBA00023136"/>
    </source>
</evidence>
<dbReference type="EMBL" id="JBFXLS010000011">
    <property type="protein sequence ID" value="KAL2830755.1"/>
    <property type="molecule type" value="Genomic_DNA"/>
</dbReference>
<evidence type="ECO:0000259" key="7">
    <source>
        <dbReference type="PROSITE" id="PS50850"/>
    </source>
</evidence>
<dbReference type="InterPro" id="IPR011701">
    <property type="entry name" value="MFS"/>
</dbReference>
<dbReference type="Proteomes" id="UP001610335">
    <property type="component" value="Unassembled WGS sequence"/>
</dbReference>
<evidence type="ECO:0000256" key="1">
    <source>
        <dbReference type="ARBA" id="ARBA00004141"/>
    </source>
</evidence>
<proteinExistence type="predicted"/>
<keyword evidence="3 6" id="KW-1133">Transmembrane helix</keyword>
<reference evidence="8 9" key="1">
    <citation type="submission" date="2024-07" db="EMBL/GenBank/DDBJ databases">
        <title>Section-level genome sequencing and comparative genomics of Aspergillus sections Usti and Cavernicolus.</title>
        <authorList>
            <consortium name="Lawrence Berkeley National Laboratory"/>
            <person name="Nybo J.L."/>
            <person name="Vesth T.C."/>
            <person name="Theobald S."/>
            <person name="Frisvad J.C."/>
            <person name="Larsen T.O."/>
            <person name="Kjaerboelling I."/>
            <person name="Rothschild-Mancinelli K."/>
            <person name="Lyhne E.K."/>
            <person name="Kogle M.E."/>
            <person name="Barry K."/>
            <person name="Clum A."/>
            <person name="Na H."/>
            <person name="Ledsgaard L."/>
            <person name="Lin J."/>
            <person name="Lipzen A."/>
            <person name="Kuo A."/>
            <person name="Riley R."/>
            <person name="Mondo S."/>
            <person name="LaButti K."/>
            <person name="Haridas S."/>
            <person name="Pangalinan J."/>
            <person name="Salamov A.A."/>
            <person name="Simmons B.A."/>
            <person name="Magnuson J.K."/>
            <person name="Chen J."/>
            <person name="Drula E."/>
            <person name="Henrissat B."/>
            <person name="Wiebenga A."/>
            <person name="Lubbers R.J."/>
            <person name="Gomes A.C."/>
            <person name="Makela M.R."/>
            <person name="Stajich J."/>
            <person name="Grigoriev I.V."/>
            <person name="Mortensen U.H."/>
            <person name="De vries R.P."/>
            <person name="Baker S.E."/>
            <person name="Andersen M.R."/>
        </authorList>
    </citation>
    <scope>NUCLEOTIDE SEQUENCE [LARGE SCALE GENOMIC DNA]</scope>
    <source>
        <strain evidence="8 9">CBS 600.67</strain>
    </source>
</reference>
<keyword evidence="9" id="KW-1185">Reference proteome</keyword>